<evidence type="ECO:0000313" key="2">
    <source>
        <dbReference type="Proteomes" id="UP000190626"/>
    </source>
</evidence>
<accession>A0A1V4HS85</accession>
<dbReference type="OrthoDB" id="9864218at2"/>
<protein>
    <submittedName>
        <fullName evidence="1">Uncharacterized protein</fullName>
    </submittedName>
</protein>
<name>A0A1V4HS85_9BACL</name>
<dbReference type="AlphaFoldDB" id="A0A1V4HS85"/>
<dbReference type="STRING" id="1469647.BC351_00640"/>
<sequence length="100" mass="11853">MGIGYYNFNNVGLTSIESAREEYQSLYEGCHWLTKLMLKCWINHSESRNRNGNMPFTFENYNNCMNDRFYLEQVELNIIDCSDIGGKEEILQLLKNRIEQ</sequence>
<dbReference type="EMBL" id="MBTG01000001">
    <property type="protein sequence ID" value="OPH61780.1"/>
    <property type="molecule type" value="Genomic_DNA"/>
</dbReference>
<gene>
    <name evidence="1" type="ORF">BC351_00640</name>
</gene>
<dbReference type="RefSeq" id="WP_079408779.1">
    <property type="nucleotide sequence ID" value="NZ_MBTG01000001.1"/>
</dbReference>
<proteinExistence type="predicted"/>
<organism evidence="1 2">
    <name type="scientific">Paenibacillus ferrarius</name>
    <dbReference type="NCBI Taxonomy" id="1469647"/>
    <lineage>
        <taxon>Bacteria</taxon>
        <taxon>Bacillati</taxon>
        <taxon>Bacillota</taxon>
        <taxon>Bacilli</taxon>
        <taxon>Bacillales</taxon>
        <taxon>Paenibacillaceae</taxon>
        <taxon>Paenibacillus</taxon>
    </lineage>
</organism>
<keyword evidence="2" id="KW-1185">Reference proteome</keyword>
<comment type="caution">
    <text evidence="1">The sequence shown here is derived from an EMBL/GenBank/DDBJ whole genome shotgun (WGS) entry which is preliminary data.</text>
</comment>
<dbReference type="Proteomes" id="UP000190626">
    <property type="component" value="Unassembled WGS sequence"/>
</dbReference>
<evidence type="ECO:0000313" key="1">
    <source>
        <dbReference type="EMBL" id="OPH61780.1"/>
    </source>
</evidence>
<reference evidence="2" key="1">
    <citation type="submission" date="2016-07" db="EMBL/GenBank/DDBJ databases">
        <authorList>
            <person name="Florea S."/>
            <person name="Webb J.S."/>
            <person name="Jaromczyk J."/>
            <person name="Schardl C.L."/>
        </authorList>
    </citation>
    <scope>NUCLEOTIDE SEQUENCE [LARGE SCALE GENOMIC DNA]</scope>
    <source>
        <strain evidence="2">CY1</strain>
    </source>
</reference>